<sequence length="64" mass="6674">MAPGGNTPDDTDTARPTLHYGTIPEWGTAPLDPPSETGEPQCETLATATDAAGAQTHRDVTLRV</sequence>
<protein>
    <submittedName>
        <fullName evidence="2">Uncharacterized protein</fullName>
    </submittedName>
</protein>
<proteinExistence type="predicted"/>
<dbReference type="EMBL" id="QGKU01000016">
    <property type="protein sequence ID" value="PWR03800.1"/>
    <property type="molecule type" value="Genomic_DNA"/>
</dbReference>
<name>A0A2V2LE30_9RHOB</name>
<accession>A0A2V2LE30</accession>
<organism evidence="2 3">
    <name type="scientific">Meridianimarinicoccus roseus</name>
    <dbReference type="NCBI Taxonomy" id="2072018"/>
    <lineage>
        <taxon>Bacteria</taxon>
        <taxon>Pseudomonadati</taxon>
        <taxon>Pseudomonadota</taxon>
        <taxon>Alphaproteobacteria</taxon>
        <taxon>Rhodobacterales</taxon>
        <taxon>Paracoccaceae</taxon>
        <taxon>Meridianimarinicoccus</taxon>
    </lineage>
</organism>
<dbReference type="Proteomes" id="UP000245680">
    <property type="component" value="Unassembled WGS sequence"/>
</dbReference>
<comment type="caution">
    <text evidence="2">The sequence shown here is derived from an EMBL/GenBank/DDBJ whole genome shotgun (WGS) entry which is preliminary data.</text>
</comment>
<keyword evidence="3" id="KW-1185">Reference proteome</keyword>
<dbReference type="AlphaFoldDB" id="A0A2V2LE30"/>
<evidence type="ECO:0000313" key="3">
    <source>
        <dbReference type="Proteomes" id="UP000245680"/>
    </source>
</evidence>
<gene>
    <name evidence="2" type="ORF">DKT77_04640</name>
</gene>
<reference evidence="2 3" key="1">
    <citation type="submission" date="2018-05" db="EMBL/GenBank/DDBJ databases">
        <title>Rhodobacteraceae gen. nov., sp. nov. isolated from sea water.</title>
        <authorList>
            <person name="Ren Y."/>
        </authorList>
    </citation>
    <scope>NUCLEOTIDE SEQUENCE [LARGE SCALE GENOMIC DNA]</scope>
    <source>
        <strain evidence="2 3">TG-679</strain>
    </source>
</reference>
<evidence type="ECO:0000256" key="1">
    <source>
        <dbReference type="SAM" id="MobiDB-lite"/>
    </source>
</evidence>
<evidence type="ECO:0000313" key="2">
    <source>
        <dbReference type="EMBL" id="PWR03800.1"/>
    </source>
</evidence>
<feature type="non-terminal residue" evidence="2">
    <location>
        <position position="64"/>
    </location>
</feature>
<feature type="region of interest" description="Disordered" evidence="1">
    <location>
        <begin position="1"/>
        <end position="41"/>
    </location>
</feature>